<dbReference type="InterPro" id="IPR011009">
    <property type="entry name" value="Kinase-like_dom_sf"/>
</dbReference>
<dbReference type="InterPro" id="IPR017441">
    <property type="entry name" value="Protein_kinase_ATP_BS"/>
</dbReference>
<dbReference type="GO" id="GO:0005524">
    <property type="term" value="F:ATP binding"/>
    <property type="evidence" value="ECO:0007669"/>
    <property type="project" value="UniProtKB-UniRule"/>
</dbReference>
<comment type="similarity">
    <text evidence="1">Belongs to the protein kinase superfamily. CMGC Ser/Thr protein kinase family. CDC2/CDKX subfamily.</text>
</comment>
<name>A0A6J3LHL0_9HYME</name>
<dbReference type="PROSITE" id="PS50011">
    <property type="entry name" value="PROTEIN_KINASE_DOM"/>
    <property type="match status" value="1"/>
</dbReference>
<evidence type="ECO:0000313" key="18">
    <source>
        <dbReference type="RefSeq" id="XP_033363361.1"/>
    </source>
</evidence>
<evidence type="ECO:0000256" key="7">
    <source>
        <dbReference type="ARBA" id="ARBA00022840"/>
    </source>
</evidence>
<keyword evidence="7 10" id="KW-0067">ATP-binding</keyword>
<dbReference type="Proteomes" id="UP000504631">
    <property type="component" value="Unplaced"/>
</dbReference>
<dbReference type="PROSITE" id="PS00107">
    <property type="entry name" value="PROTEIN_KINASE_ATP"/>
    <property type="match status" value="1"/>
</dbReference>
<evidence type="ECO:0000256" key="11">
    <source>
        <dbReference type="RuleBase" id="RU000304"/>
    </source>
</evidence>
<evidence type="ECO:0000313" key="13">
    <source>
        <dbReference type="Proteomes" id="UP000504631"/>
    </source>
</evidence>
<comment type="catalytic activity">
    <reaction evidence="8">
        <text>L-threonyl-[protein] + ATP = O-phospho-L-threonyl-[protein] + ADP + H(+)</text>
        <dbReference type="Rhea" id="RHEA:46608"/>
        <dbReference type="Rhea" id="RHEA-COMP:11060"/>
        <dbReference type="Rhea" id="RHEA-COMP:11605"/>
        <dbReference type="ChEBI" id="CHEBI:15378"/>
        <dbReference type="ChEBI" id="CHEBI:30013"/>
        <dbReference type="ChEBI" id="CHEBI:30616"/>
        <dbReference type="ChEBI" id="CHEBI:61977"/>
        <dbReference type="ChEBI" id="CHEBI:456216"/>
        <dbReference type="EC" id="2.7.11.22"/>
    </reaction>
</comment>
<keyword evidence="6" id="KW-0418">Kinase</keyword>
<dbReference type="GO" id="GO:0005634">
    <property type="term" value="C:nucleus"/>
    <property type="evidence" value="ECO:0007669"/>
    <property type="project" value="TreeGrafter"/>
</dbReference>
<evidence type="ECO:0000256" key="6">
    <source>
        <dbReference type="ARBA" id="ARBA00022777"/>
    </source>
</evidence>
<evidence type="ECO:0000256" key="10">
    <source>
        <dbReference type="PROSITE-ProRule" id="PRU10141"/>
    </source>
</evidence>
<dbReference type="AlphaFoldDB" id="A0A6J3LHL0"/>
<dbReference type="EC" id="2.7.11.22" evidence="2"/>
<evidence type="ECO:0000313" key="16">
    <source>
        <dbReference type="RefSeq" id="XP_033363354.1"/>
    </source>
</evidence>
<evidence type="ECO:0000256" key="8">
    <source>
        <dbReference type="ARBA" id="ARBA00047811"/>
    </source>
</evidence>
<dbReference type="FunFam" id="1.10.510.10:FF:000624">
    <property type="entry name" value="Mitogen-activated protein kinase"/>
    <property type="match status" value="1"/>
</dbReference>
<dbReference type="InterPro" id="IPR008271">
    <property type="entry name" value="Ser/Thr_kinase_AS"/>
</dbReference>
<evidence type="ECO:0000256" key="5">
    <source>
        <dbReference type="ARBA" id="ARBA00022741"/>
    </source>
</evidence>
<keyword evidence="4" id="KW-0808">Transferase</keyword>
<dbReference type="RefSeq" id="XP_033363367.1">
    <property type="nucleotide sequence ID" value="XM_033507476.1"/>
</dbReference>
<keyword evidence="5 10" id="KW-0547">Nucleotide-binding</keyword>
<evidence type="ECO:0000256" key="1">
    <source>
        <dbReference type="ARBA" id="ARBA00006485"/>
    </source>
</evidence>
<reference evidence="14 15" key="1">
    <citation type="submission" date="2025-04" db="UniProtKB">
        <authorList>
            <consortium name="RefSeq"/>
        </authorList>
    </citation>
    <scope>IDENTIFICATION</scope>
    <source>
        <tissue evidence="14 15">Muscle</tissue>
    </source>
</reference>
<evidence type="ECO:0000256" key="3">
    <source>
        <dbReference type="ARBA" id="ARBA00022527"/>
    </source>
</evidence>
<gene>
    <name evidence="14 15 16 17 18 19" type="primary">LOC117241582</name>
</gene>
<sequence length="462" mass="53723">MEKYEMLEIVGEGSYGVVMKCRHRESGQFVAIKRFLETEEDHQVREMAFREIRMLKQLCHDNLVNMIEVFRQRKRFYLVFEYLDHTLLDELERIGNGLGWEVSRRYVYQILRGLSFCHSRNVMHRDIKPENILVSPNGVIKLCDFGFARFTNGVNESCTDYVATRWYRAPELLVGDARYGKAVDVWAVGCVYAELVTGDALFPGESDVDQLYRITKVLGRLCTKHQTIISPGRSSQMLRHASTDELVGPTHSSVVSIRKLFPTWNSMTVDFLSQCLRMDPETRATSVALLQHPLFTQSNFVDEFLEQLRNIIADEAAMNPLTTKKLEKRRSTMFNLTSRNILHRWHMEVVSQDTKSNDRTATETIETTQLHQTPLLLHVDRLQKVLHFDPISVLPNATYVRKLNGFVSTNEYTHTLPSPDFKQFCSYTSINDKGENSRQRKTRKTRFHHFINNKKASIRRFT</sequence>
<dbReference type="RefSeq" id="XP_033363361.1">
    <property type="nucleotide sequence ID" value="XM_033507470.1"/>
</dbReference>
<dbReference type="Pfam" id="PF00069">
    <property type="entry name" value="Pkinase"/>
    <property type="match status" value="1"/>
</dbReference>
<evidence type="ECO:0000256" key="9">
    <source>
        <dbReference type="ARBA" id="ARBA00048367"/>
    </source>
</evidence>
<keyword evidence="3 11" id="KW-0723">Serine/threonine-protein kinase</keyword>
<dbReference type="Gene3D" id="1.10.510.10">
    <property type="entry name" value="Transferase(Phosphotransferase) domain 1"/>
    <property type="match status" value="1"/>
</dbReference>
<organism evidence="13 15">
    <name type="scientific">Bombus vosnesenskii</name>
    <dbReference type="NCBI Taxonomy" id="207650"/>
    <lineage>
        <taxon>Eukaryota</taxon>
        <taxon>Metazoa</taxon>
        <taxon>Ecdysozoa</taxon>
        <taxon>Arthropoda</taxon>
        <taxon>Hexapoda</taxon>
        <taxon>Insecta</taxon>
        <taxon>Pterygota</taxon>
        <taxon>Neoptera</taxon>
        <taxon>Endopterygota</taxon>
        <taxon>Hymenoptera</taxon>
        <taxon>Apocrita</taxon>
        <taxon>Aculeata</taxon>
        <taxon>Apoidea</taxon>
        <taxon>Anthophila</taxon>
        <taxon>Apidae</taxon>
        <taxon>Bombus</taxon>
        <taxon>Pyrobombus</taxon>
    </lineage>
</organism>
<dbReference type="GO" id="GO:0004693">
    <property type="term" value="F:cyclin-dependent protein serine/threonine kinase activity"/>
    <property type="evidence" value="ECO:0007669"/>
    <property type="project" value="UniProtKB-EC"/>
</dbReference>
<dbReference type="RefSeq" id="XP_033363354.1">
    <property type="nucleotide sequence ID" value="XM_033507463.1"/>
</dbReference>
<keyword evidence="13" id="KW-1185">Reference proteome</keyword>
<evidence type="ECO:0000256" key="4">
    <source>
        <dbReference type="ARBA" id="ARBA00022679"/>
    </source>
</evidence>
<dbReference type="SUPFAM" id="SSF56112">
    <property type="entry name" value="Protein kinase-like (PK-like)"/>
    <property type="match status" value="1"/>
</dbReference>
<dbReference type="RefSeq" id="XP_033363358.1">
    <property type="nucleotide sequence ID" value="XM_033507467.1"/>
</dbReference>
<protein>
    <recommendedName>
        <fullName evidence="2">cyclin-dependent kinase</fullName>
        <ecNumber evidence="2">2.7.11.22</ecNumber>
    </recommendedName>
</protein>
<dbReference type="PROSITE" id="PS00108">
    <property type="entry name" value="PROTEIN_KINASE_ST"/>
    <property type="match status" value="1"/>
</dbReference>
<evidence type="ECO:0000313" key="14">
    <source>
        <dbReference type="RefSeq" id="XP_033363342.1"/>
    </source>
</evidence>
<proteinExistence type="inferred from homology"/>
<dbReference type="InterPro" id="IPR050108">
    <property type="entry name" value="CDK"/>
</dbReference>
<dbReference type="KEGG" id="bvk:117241582"/>
<dbReference type="FunFam" id="3.30.200.20:FF:000049">
    <property type="entry name" value="cyclin-dependent kinase-like 1 isoform X1"/>
    <property type="match status" value="1"/>
</dbReference>
<dbReference type="SMART" id="SM00220">
    <property type="entry name" value="S_TKc"/>
    <property type="match status" value="1"/>
</dbReference>
<comment type="catalytic activity">
    <reaction evidence="9">
        <text>L-seryl-[protein] + ATP = O-phospho-L-seryl-[protein] + ADP + H(+)</text>
        <dbReference type="Rhea" id="RHEA:17989"/>
        <dbReference type="Rhea" id="RHEA-COMP:9863"/>
        <dbReference type="Rhea" id="RHEA-COMP:11604"/>
        <dbReference type="ChEBI" id="CHEBI:15378"/>
        <dbReference type="ChEBI" id="CHEBI:29999"/>
        <dbReference type="ChEBI" id="CHEBI:30616"/>
        <dbReference type="ChEBI" id="CHEBI:83421"/>
        <dbReference type="ChEBI" id="CHEBI:456216"/>
        <dbReference type="EC" id="2.7.11.22"/>
    </reaction>
</comment>
<evidence type="ECO:0000313" key="15">
    <source>
        <dbReference type="RefSeq" id="XP_033363349.1"/>
    </source>
</evidence>
<dbReference type="RefSeq" id="XP_033363342.1">
    <property type="nucleotide sequence ID" value="XM_033507451.1"/>
</dbReference>
<feature type="binding site" evidence="10">
    <location>
        <position position="33"/>
    </location>
    <ligand>
        <name>ATP</name>
        <dbReference type="ChEBI" id="CHEBI:30616"/>
    </ligand>
</feature>
<evidence type="ECO:0000259" key="12">
    <source>
        <dbReference type="PROSITE" id="PS50011"/>
    </source>
</evidence>
<dbReference type="Gene3D" id="3.30.200.20">
    <property type="entry name" value="Phosphorylase Kinase, domain 1"/>
    <property type="match status" value="1"/>
</dbReference>
<evidence type="ECO:0000313" key="17">
    <source>
        <dbReference type="RefSeq" id="XP_033363358.1"/>
    </source>
</evidence>
<dbReference type="PANTHER" id="PTHR24056">
    <property type="entry name" value="CELL DIVISION PROTEIN KINASE"/>
    <property type="match status" value="1"/>
</dbReference>
<evidence type="ECO:0000256" key="2">
    <source>
        <dbReference type="ARBA" id="ARBA00012425"/>
    </source>
</evidence>
<dbReference type="RefSeq" id="XP_033363349.1">
    <property type="nucleotide sequence ID" value="XM_033507458.1"/>
</dbReference>
<accession>A0A6J3LHL0</accession>
<dbReference type="InterPro" id="IPR000719">
    <property type="entry name" value="Prot_kinase_dom"/>
</dbReference>
<dbReference type="PANTHER" id="PTHR24056:SF400">
    <property type="entry name" value="KINASE, PUTATIVE-RELATED"/>
    <property type="match status" value="1"/>
</dbReference>
<feature type="domain" description="Protein kinase" evidence="12">
    <location>
        <begin position="4"/>
        <end position="295"/>
    </location>
</feature>
<dbReference type="GeneID" id="117241582"/>
<evidence type="ECO:0000313" key="19">
    <source>
        <dbReference type="RefSeq" id="XP_033363367.1"/>
    </source>
</evidence>